<dbReference type="SMART" id="SM00530">
    <property type="entry name" value="HTH_XRE"/>
    <property type="match status" value="1"/>
</dbReference>
<evidence type="ECO:0000259" key="2">
    <source>
        <dbReference type="PROSITE" id="PS50943"/>
    </source>
</evidence>
<dbReference type="RefSeq" id="WP_205356738.1">
    <property type="nucleotide sequence ID" value="NZ_JADKYB010000004.1"/>
</dbReference>
<evidence type="ECO:0000313" key="3">
    <source>
        <dbReference type="EMBL" id="MBM9504902.1"/>
    </source>
</evidence>
<dbReference type="Pfam" id="PF13560">
    <property type="entry name" value="HTH_31"/>
    <property type="match status" value="1"/>
</dbReference>
<feature type="domain" description="HTH cro/C1-type" evidence="2">
    <location>
        <begin position="19"/>
        <end position="72"/>
    </location>
</feature>
<name>A0ABS2TNI4_9ACTN</name>
<dbReference type="EMBL" id="JADKYB010000004">
    <property type="protein sequence ID" value="MBM9504902.1"/>
    <property type="molecule type" value="Genomic_DNA"/>
</dbReference>
<dbReference type="InterPro" id="IPR001387">
    <property type="entry name" value="Cro/C1-type_HTH"/>
</dbReference>
<keyword evidence="4" id="KW-1185">Reference proteome</keyword>
<comment type="caution">
    <text evidence="3">The sequence shown here is derived from an EMBL/GenBank/DDBJ whole genome shotgun (WGS) entry which is preliminary data.</text>
</comment>
<proteinExistence type="predicted"/>
<dbReference type="Pfam" id="PF19054">
    <property type="entry name" value="DUF5753"/>
    <property type="match status" value="1"/>
</dbReference>
<dbReference type="SUPFAM" id="SSF47413">
    <property type="entry name" value="lambda repressor-like DNA-binding domains"/>
    <property type="match status" value="1"/>
</dbReference>
<feature type="region of interest" description="Disordered" evidence="1">
    <location>
        <begin position="274"/>
        <end position="298"/>
    </location>
</feature>
<dbReference type="Proteomes" id="UP000749040">
    <property type="component" value="Unassembled WGS sequence"/>
</dbReference>
<reference evidence="3 4" key="1">
    <citation type="submission" date="2021-01" db="EMBL/GenBank/DDBJ databases">
        <title>Streptomyces acididurans sp. nov., isolated from a peat swamp forest soil.</title>
        <authorList>
            <person name="Chantavorakit T."/>
            <person name="Duangmal K."/>
        </authorList>
    </citation>
    <scope>NUCLEOTIDE SEQUENCE [LARGE SCALE GENOMIC DNA]</scope>
    <source>
        <strain evidence="3 4">KK5PA1</strain>
    </source>
</reference>
<dbReference type="InterPro" id="IPR010982">
    <property type="entry name" value="Lambda_DNA-bd_dom_sf"/>
</dbReference>
<protein>
    <submittedName>
        <fullName evidence="3">Helix-turn-helix transcriptional regulator</fullName>
    </submittedName>
</protein>
<evidence type="ECO:0000313" key="4">
    <source>
        <dbReference type="Proteomes" id="UP000749040"/>
    </source>
</evidence>
<evidence type="ECO:0000256" key="1">
    <source>
        <dbReference type="SAM" id="MobiDB-lite"/>
    </source>
</evidence>
<dbReference type="PROSITE" id="PS50943">
    <property type="entry name" value="HTH_CROC1"/>
    <property type="match status" value="1"/>
</dbReference>
<organism evidence="3 4">
    <name type="scientific">Actinacidiphila acididurans</name>
    <dbReference type="NCBI Taxonomy" id="2784346"/>
    <lineage>
        <taxon>Bacteria</taxon>
        <taxon>Bacillati</taxon>
        <taxon>Actinomycetota</taxon>
        <taxon>Actinomycetes</taxon>
        <taxon>Kitasatosporales</taxon>
        <taxon>Streptomycetaceae</taxon>
        <taxon>Actinacidiphila</taxon>
    </lineage>
</organism>
<dbReference type="InterPro" id="IPR043917">
    <property type="entry name" value="DUF5753"/>
</dbReference>
<dbReference type="CDD" id="cd00093">
    <property type="entry name" value="HTH_XRE"/>
    <property type="match status" value="1"/>
</dbReference>
<gene>
    <name evidence="3" type="ORF">ITX44_10190</name>
</gene>
<accession>A0ABS2TNI4</accession>
<dbReference type="Gene3D" id="1.10.260.40">
    <property type="entry name" value="lambda repressor-like DNA-binding domains"/>
    <property type="match status" value="1"/>
</dbReference>
<sequence length="298" mass="33026">MIGKGSDELSARAVFHAEVTRQRELSGWTLAELSDRTRYDASYLQRLEKGDRLGSVDAAGALDRVYGTGDLLKDLWRLAKREVQANRYQGFLDLEAEAGSIQQFSVSVVPGLLQTPGYAETQLRTDRPATEELLAEQLSLRLSRQERLTGPRPLDYRVLLDESVIRRPTLDPDIWTEQLEHLIDAAARPNISLHVVPFRVGLHNLLGGSLTLLWLPSGRTMAYVESSFSGQLVEEAEEVGQLRLSYDRLRDLALPPGESLNVLRTALEEHTSCLPPDRTSAVPSGVSPRTAMQTGVTA</sequence>